<proteinExistence type="predicted"/>
<protein>
    <submittedName>
        <fullName evidence="1">Uncharacterized protein</fullName>
    </submittedName>
</protein>
<dbReference type="Proteomes" id="UP000183915">
    <property type="component" value="Unassembled WGS sequence"/>
</dbReference>
<organism evidence="1 2">
    <name type="scientific">Pseudomonas kilonensis</name>
    <dbReference type="NCBI Taxonomy" id="132476"/>
    <lineage>
        <taxon>Bacteria</taxon>
        <taxon>Pseudomonadati</taxon>
        <taxon>Pseudomonadota</taxon>
        <taxon>Gammaproteobacteria</taxon>
        <taxon>Pseudomonadales</taxon>
        <taxon>Pseudomonadaceae</taxon>
        <taxon>Pseudomonas</taxon>
    </lineage>
</organism>
<comment type="caution">
    <text evidence="1">The sequence shown here is derived from an EMBL/GenBank/DDBJ whole genome shotgun (WGS) entry which is preliminary data.</text>
</comment>
<accession>A0ABY0ZGQ0</accession>
<evidence type="ECO:0000313" key="2">
    <source>
        <dbReference type="Proteomes" id="UP000183915"/>
    </source>
</evidence>
<evidence type="ECO:0000313" key="1">
    <source>
        <dbReference type="EMBL" id="SEE64351.1"/>
    </source>
</evidence>
<name>A0ABY0ZGQ0_9PSED</name>
<reference evidence="1 2" key="1">
    <citation type="submission" date="2016-10" db="EMBL/GenBank/DDBJ databases">
        <authorList>
            <person name="Varghese N."/>
            <person name="Submissions S."/>
        </authorList>
    </citation>
    <scope>NUCLEOTIDE SEQUENCE [LARGE SCALE GENOMIC DNA]</scope>
    <source>
        <strain evidence="1 2">BS3780</strain>
    </source>
</reference>
<sequence length="282" mass="29199">MLAIAACQSALLLDVPPSSRASFAPTVWIGVSPQFPGQQKSPVGAKLARDSGGSVCLVVGCAAVIASKLCSHSLNRCQPAISRPTKNPLWEQSLLAIAVGQSALLLDVPPSSRASFAPTVWIGVSPQFPGQQKSPVGAKLARDRSGSACLDVECKAVIASKLCSHSLDRCQPAISRPTKNPLWEQSLLAIAVGQSALMLDVPPSSRASFAPTVWIGASPRFPGQHKSPVGAKLARDSGVSVGLVVGCAAVIANKLCSHSLDRCQPAISRPTQIPCGSKACSR</sequence>
<gene>
    <name evidence="1" type="ORF">SAMN04490188_4874</name>
</gene>
<keyword evidence="2" id="KW-1185">Reference proteome</keyword>
<dbReference type="EMBL" id="FNTT01000002">
    <property type="protein sequence ID" value="SEE64351.1"/>
    <property type="molecule type" value="Genomic_DNA"/>
</dbReference>